<keyword evidence="1 8" id="KW-0444">Lipid biosynthesis</keyword>
<feature type="binding site" evidence="8">
    <location>
        <position position="58"/>
    </location>
    <ligand>
        <name>Mg(2+)</name>
        <dbReference type="ChEBI" id="CHEBI:18420"/>
    </ligand>
</feature>
<gene>
    <name evidence="8" type="primary">acpS</name>
    <name evidence="10" type="ORF">IV38_GL001721</name>
    <name evidence="11" type="ORF">IV40_GL001834</name>
</gene>
<dbReference type="GO" id="GO:0006633">
    <property type="term" value="P:fatty acid biosynthetic process"/>
    <property type="evidence" value="ECO:0007669"/>
    <property type="project" value="UniProtKB-UniRule"/>
</dbReference>
<dbReference type="InterPro" id="IPR004568">
    <property type="entry name" value="Ppantetheine-prot_Trfase_dom"/>
</dbReference>
<proteinExistence type="inferred from homology"/>
<reference evidence="12 13" key="1">
    <citation type="journal article" date="2015" name="Genome Announc.">
        <title>Expanding the biotechnology potential of lactobacilli through comparative genomics of 213 strains and associated genera.</title>
        <authorList>
            <person name="Sun Z."/>
            <person name="Harris H.M."/>
            <person name="McCann A."/>
            <person name="Guo C."/>
            <person name="Argimon S."/>
            <person name="Zhang W."/>
            <person name="Yang X."/>
            <person name="Jeffery I.B."/>
            <person name="Cooney J.C."/>
            <person name="Kagawa T.F."/>
            <person name="Liu W."/>
            <person name="Song Y."/>
            <person name="Salvetti E."/>
            <person name="Wrobel A."/>
            <person name="Rasinkangas P."/>
            <person name="Parkhill J."/>
            <person name="Rea M.C."/>
            <person name="O'Sullivan O."/>
            <person name="Ritari J."/>
            <person name="Douillard F.P."/>
            <person name="Paul Ross R."/>
            <person name="Yang R."/>
            <person name="Briner A.E."/>
            <person name="Felis G.E."/>
            <person name="de Vos W.M."/>
            <person name="Barrangou R."/>
            <person name="Klaenhammer T.R."/>
            <person name="Caufield P.W."/>
            <person name="Cui Y."/>
            <person name="Zhang H."/>
            <person name="O'Toole P.W."/>
        </authorList>
    </citation>
    <scope>NUCLEOTIDE SEQUENCE [LARGE SCALE GENOMIC DNA]</scope>
    <source>
        <strain evidence="10 13">ATCC BAA-66</strain>
        <strain evidence="11 12">DSM 13344</strain>
    </source>
</reference>
<dbReference type="EMBL" id="JQAZ01000006">
    <property type="protein sequence ID" value="KRN30647.1"/>
    <property type="molecule type" value="Genomic_DNA"/>
</dbReference>
<comment type="subcellular location">
    <subcellularLocation>
        <location evidence="8">Cytoplasm</location>
    </subcellularLocation>
</comment>
<dbReference type="EC" id="2.7.8.7" evidence="8"/>
<evidence type="ECO:0000256" key="1">
    <source>
        <dbReference type="ARBA" id="ARBA00022516"/>
    </source>
</evidence>
<dbReference type="InterPro" id="IPR002582">
    <property type="entry name" value="ACPS"/>
</dbReference>
<dbReference type="Gene3D" id="3.90.470.20">
    <property type="entry name" value="4'-phosphopantetheinyl transferase domain"/>
    <property type="match status" value="1"/>
</dbReference>
<evidence type="ECO:0000256" key="3">
    <source>
        <dbReference type="ARBA" id="ARBA00022723"/>
    </source>
</evidence>
<feature type="domain" description="4'-phosphopantetheinyl transferase" evidence="9">
    <location>
        <begin position="4"/>
        <end position="110"/>
    </location>
</feature>
<keyword evidence="7 8" id="KW-0275">Fatty acid biosynthesis</keyword>
<keyword evidence="3 8" id="KW-0479">Metal-binding</keyword>
<keyword evidence="12" id="KW-1185">Reference proteome</keyword>
<dbReference type="EMBL" id="JQAT01000005">
    <property type="protein sequence ID" value="KRN27882.1"/>
    <property type="molecule type" value="Genomic_DNA"/>
</dbReference>
<keyword evidence="2 8" id="KW-0808">Transferase</keyword>
<keyword evidence="4 8" id="KW-0276">Fatty acid metabolism</keyword>
<dbReference type="HAMAP" id="MF_00101">
    <property type="entry name" value="AcpS"/>
    <property type="match status" value="1"/>
</dbReference>
<dbReference type="PATRIC" id="fig|81857.3.peg.1738"/>
<keyword evidence="6 8" id="KW-0443">Lipid metabolism</keyword>
<dbReference type="NCBIfam" id="TIGR00556">
    <property type="entry name" value="pantethn_trn"/>
    <property type="match status" value="1"/>
</dbReference>
<dbReference type="GO" id="GO:0008897">
    <property type="term" value="F:holo-[acyl-carrier-protein] synthase activity"/>
    <property type="evidence" value="ECO:0007669"/>
    <property type="project" value="UniProtKB-UniRule"/>
</dbReference>
<dbReference type="STRING" id="81857.IV38_GL001721"/>
<dbReference type="InterPro" id="IPR037143">
    <property type="entry name" value="4-PPantetheinyl_Trfase_dom_sf"/>
</dbReference>
<feature type="binding site" evidence="8">
    <location>
        <position position="8"/>
    </location>
    <ligand>
        <name>Mg(2+)</name>
        <dbReference type="ChEBI" id="CHEBI:18420"/>
    </ligand>
</feature>
<sequence length="120" mass="13230">MIFGIGIDMTEIGRIHAAQAKNAHFAEKVLTAGELEIFKSYQGKRQDEFLAGRFSVKEAYSKAYGTGLGTVQLHDVETLMDDLGKPVITKQPFAGRALVSISHTADYVVTQVLLERSEQE</sequence>
<comment type="function">
    <text evidence="8">Transfers the 4'-phosphopantetheine moiety from coenzyme A to a Ser of acyl-carrier-protein.</text>
</comment>
<comment type="cofactor">
    <cofactor evidence="8">
        <name>Mg(2+)</name>
        <dbReference type="ChEBI" id="CHEBI:18420"/>
    </cofactor>
</comment>
<dbReference type="NCBIfam" id="TIGR00516">
    <property type="entry name" value="acpS"/>
    <property type="match status" value="1"/>
</dbReference>
<dbReference type="Proteomes" id="UP000051751">
    <property type="component" value="Unassembled WGS sequence"/>
</dbReference>
<dbReference type="Proteomes" id="UP000051645">
    <property type="component" value="Unassembled WGS sequence"/>
</dbReference>
<dbReference type="RefSeq" id="WP_057770637.1">
    <property type="nucleotide sequence ID" value="NZ_JQAT01000005.1"/>
</dbReference>
<evidence type="ECO:0000256" key="8">
    <source>
        <dbReference type="HAMAP-Rule" id="MF_00101"/>
    </source>
</evidence>
<comment type="caution">
    <text evidence="11">The sequence shown here is derived from an EMBL/GenBank/DDBJ whole genome shotgun (WGS) entry which is preliminary data.</text>
</comment>
<protein>
    <recommendedName>
        <fullName evidence="8">Holo-[acyl-carrier-protein] synthase</fullName>
        <shortName evidence="8">Holo-ACP synthase</shortName>
        <ecNumber evidence="8">2.7.8.7</ecNumber>
    </recommendedName>
    <alternativeName>
        <fullName evidence="8">4'-phosphopantetheinyl transferase AcpS</fullName>
    </alternativeName>
</protein>
<evidence type="ECO:0000256" key="4">
    <source>
        <dbReference type="ARBA" id="ARBA00022832"/>
    </source>
</evidence>
<evidence type="ECO:0000313" key="10">
    <source>
        <dbReference type="EMBL" id="KRN27882.1"/>
    </source>
</evidence>
<evidence type="ECO:0000313" key="13">
    <source>
        <dbReference type="Proteomes" id="UP000051751"/>
    </source>
</evidence>
<dbReference type="OrthoDB" id="517356at2"/>
<evidence type="ECO:0000313" key="12">
    <source>
        <dbReference type="Proteomes" id="UP000051645"/>
    </source>
</evidence>
<name>A0A0R2FYQ2_9LACO</name>
<dbReference type="InterPro" id="IPR008278">
    <property type="entry name" value="4-PPantetheinyl_Trfase_dom"/>
</dbReference>
<evidence type="ECO:0000256" key="2">
    <source>
        <dbReference type="ARBA" id="ARBA00022679"/>
    </source>
</evidence>
<evidence type="ECO:0000256" key="7">
    <source>
        <dbReference type="ARBA" id="ARBA00023160"/>
    </source>
</evidence>
<evidence type="ECO:0000256" key="6">
    <source>
        <dbReference type="ARBA" id="ARBA00023098"/>
    </source>
</evidence>
<evidence type="ECO:0000256" key="5">
    <source>
        <dbReference type="ARBA" id="ARBA00022842"/>
    </source>
</evidence>
<dbReference type="SUPFAM" id="SSF56214">
    <property type="entry name" value="4'-phosphopantetheinyl transferase"/>
    <property type="match status" value="1"/>
</dbReference>
<evidence type="ECO:0000313" key="11">
    <source>
        <dbReference type="EMBL" id="KRN30647.1"/>
    </source>
</evidence>
<comment type="catalytic activity">
    <reaction evidence="8">
        <text>apo-[ACP] + CoA = holo-[ACP] + adenosine 3',5'-bisphosphate + H(+)</text>
        <dbReference type="Rhea" id="RHEA:12068"/>
        <dbReference type="Rhea" id="RHEA-COMP:9685"/>
        <dbReference type="Rhea" id="RHEA-COMP:9690"/>
        <dbReference type="ChEBI" id="CHEBI:15378"/>
        <dbReference type="ChEBI" id="CHEBI:29999"/>
        <dbReference type="ChEBI" id="CHEBI:57287"/>
        <dbReference type="ChEBI" id="CHEBI:58343"/>
        <dbReference type="ChEBI" id="CHEBI:64479"/>
        <dbReference type="EC" id="2.7.8.7"/>
    </reaction>
</comment>
<dbReference type="AlphaFoldDB" id="A0A0R2FYQ2"/>
<keyword evidence="8" id="KW-0963">Cytoplasm</keyword>
<dbReference type="GO" id="GO:0005737">
    <property type="term" value="C:cytoplasm"/>
    <property type="evidence" value="ECO:0007669"/>
    <property type="project" value="UniProtKB-SubCell"/>
</dbReference>
<organism evidence="11 12">
    <name type="scientific">Lactobacillus selangorensis</name>
    <dbReference type="NCBI Taxonomy" id="81857"/>
    <lineage>
        <taxon>Bacteria</taxon>
        <taxon>Bacillati</taxon>
        <taxon>Bacillota</taxon>
        <taxon>Bacilli</taxon>
        <taxon>Lactobacillales</taxon>
        <taxon>Lactobacillaceae</taxon>
        <taxon>Lactobacillus</taxon>
    </lineage>
</organism>
<comment type="similarity">
    <text evidence="8">Belongs to the P-Pant transferase superfamily. AcpS family.</text>
</comment>
<dbReference type="Pfam" id="PF01648">
    <property type="entry name" value="ACPS"/>
    <property type="match status" value="1"/>
</dbReference>
<dbReference type="GO" id="GO:0000287">
    <property type="term" value="F:magnesium ion binding"/>
    <property type="evidence" value="ECO:0007669"/>
    <property type="project" value="UniProtKB-UniRule"/>
</dbReference>
<accession>A0A0R2FYQ2</accession>
<keyword evidence="5 8" id="KW-0460">Magnesium</keyword>
<evidence type="ECO:0000259" key="9">
    <source>
        <dbReference type="Pfam" id="PF01648"/>
    </source>
</evidence>